<dbReference type="EC" id="3.6.-.-" evidence="10"/>
<evidence type="ECO:0000256" key="2">
    <source>
        <dbReference type="ARBA" id="ARBA00022490"/>
    </source>
</evidence>
<dbReference type="PANTHER" id="PTHR42714">
    <property type="entry name" value="TRNA MODIFICATION GTPASE GTPBP3"/>
    <property type="match status" value="1"/>
</dbReference>
<evidence type="ECO:0000256" key="5">
    <source>
        <dbReference type="ARBA" id="ARBA00022741"/>
    </source>
</evidence>
<evidence type="ECO:0000256" key="4">
    <source>
        <dbReference type="ARBA" id="ARBA00022723"/>
    </source>
</evidence>
<keyword evidence="3 10" id="KW-0819">tRNA processing</keyword>
<dbReference type="GO" id="GO:0042802">
    <property type="term" value="F:identical protein binding"/>
    <property type="evidence" value="ECO:0007669"/>
    <property type="project" value="UniProtKB-ARBA"/>
</dbReference>
<dbReference type="SUPFAM" id="SSF52540">
    <property type="entry name" value="P-loop containing nucleoside triphosphate hydrolases"/>
    <property type="match status" value="1"/>
</dbReference>
<dbReference type="InterPro" id="IPR025867">
    <property type="entry name" value="MnmE_helical"/>
</dbReference>
<dbReference type="NCBIfam" id="NF003661">
    <property type="entry name" value="PRK05291.1-3"/>
    <property type="match status" value="1"/>
</dbReference>
<evidence type="ECO:0000256" key="9">
    <source>
        <dbReference type="ARBA" id="ARBA00023134"/>
    </source>
</evidence>
<dbReference type="AlphaFoldDB" id="A0A9D5JSZ1"/>
<dbReference type="NCBIfam" id="TIGR00450">
    <property type="entry name" value="mnmE_trmE_thdF"/>
    <property type="match status" value="1"/>
</dbReference>
<sequence>MYAYDEDTIVAISTPFGEGGIGIVRLSGPQAVAMTHRIFVGTRQDDIRLAPTYSLHHGHIVHPESGAVLDETLVSVMRAPRSYTREDVVEINCHGGLLPLQNVLDALLACGARLATPGEFTKRAFLHGRIDLSQAESVLDIIRAKTEAGLQLAVQQLQGKLSQQVSAIRQHLTQLLAAVEVAIDFVEDDIEVISYPRIQADLTQALEQITHLLAHADEGKIVRDGLSLAIVGKPNVGKSSLLNLLLEEERAIVTPVPGTTRDTVEDYINLNSIPVRLIDTAGIRETYDQVEQIGVSRTRHVIQQADLVLCMFDTSVPWSQDDEDLLHLVTPKKKCIVANKIDLPSLLPVSDLIAKFPPPCTVFEMSVTEHIGLEAFKQAILDRVVATPLESVLVANTRHKHALLRTKDSLGRAQDSTTQEMSYEFIAVDVRDALNHLGEITGETTSEDILDEIFANFCIGK</sequence>
<comment type="subunit">
    <text evidence="10">Homodimer. Heterotetramer of two MnmE and two MnmG subunits.</text>
</comment>
<evidence type="ECO:0000313" key="13">
    <source>
        <dbReference type="EMBL" id="MBD3323051.1"/>
    </source>
</evidence>
<feature type="binding site" evidence="10">
    <location>
        <position position="25"/>
    </location>
    <ligand>
        <name>(6S)-5-formyl-5,6,7,8-tetrahydrofolate</name>
        <dbReference type="ChEBI" id="CHEBI:57457"/>
    </ligand>
</feature>
<dbReference type="InterPro" id="IPR031168">
    <property type="entry name" value="G_TrmE"/>
</dbReference>
<keyword evidence="4 10" id="KW-0479">Metal-binding</keyword>
<feature type="binding site" evidence="10">
    <location>
        <position position="129"/>
    </location>
    <ligand>
        <name>(6S)-5-formyl-5,6,7,8-tetrahydrofolate</name>
        <dbReference type="ChEBI" id="CHEBI:57457"/>
    </ligand>
</feature>
<dbReference type="Pfam" id="PF10396">
    <property type="entry name" value="TrmE_N"/>
    <property type="match status" value="1"/>
</dbReference>
<comment type="caution">
    <text evidence="13">The sequence shown here is derived from an EMBL/GenBank/DDBJ whole genome shotgun (WGS) entry which is preliminary data.</text>
</comment>
<comment type="similarity">
    <text evidence="1 10 11">Belongs to the TRAFAC class TrmE-Era-EngA-EngB-Septin-like GTPase superfamily. TrmE GTPase family.</text>
</comment>
<feature type="domain" description="TrmE-type G" evidence="12">
    <location>
        <begin position="225"/>
        <end position="385"/>
    </location>
</feature>
<proteinExistence type="inferred from homology"/>
<dbReference type="GO" id="GO:0005525">
    <property type="term" value="F:GTP binding"/>
    <property type="evidence" value="ECO:0007669"/>
    <property type="project" value="UniProtKB-UniRule"/>
</dbReference>
<dbReference type="GO" id="GO:0003924">
    <property type="term" value="F:GTPase activity"/>
    <property type="evidence" value="ECO:0007669"/>
    <property type="project" value="UniProtKB-UniRule"/>
</dbReference>
<dbReference type="Proteomes" id="UP000649604">
    <property type="component" value="Unassembled WGS sequence"/>
</dbReference>
<dbReference type="InterPro" id="IPR004520">
    <property type="entry name" value="GTPase_MnmE"/>
</dbReference>
<evidence type="ECO:0000313" key="14">
    <source>
        <dbReference type="Proteomes" id="UP000649604"/>
    </source>
</evidence>
<dbReference type="InterPro" id="IPR027368">
    <property type="entry name" value="MnmE_dom2"/>
</dbReference>
<comment type="cofactor">
    <cofactor evidence="10">
        <name>K(+)</name>
        <dbReference type="ChEBI" id="CHEBI:29103"/>
    </cofactor>
    <text evidence="10">Binds 1 potassium ion per subunit.</text>
</comment>
<feature type="binding site" evidence="10">
    <location>
        <position position="461"/>
    </location>
    <ligand>
        <name>(6S)-5-formyl-5,6,7,8-tetrahydrofolate</name>
        <dbReference type="ChEBI" id="CHEBI:57457"/>
    </ligand>
</feature>
<feature type="binding site" evidence="10">
    <location>
        <begin position="279"/>
        <end position="282"/>
    </location>
    <ligand>
        <name>GTP</name>
        <dbReference type="ChEBI" id="CHEBI:37565"/>
    </ligand>
</feature>
<dbReference type="NCBIfam" id="TIGR00231">
    <property type="entry name" value="small_GTP"/>
    <property type="match status" value="1"/>
</dbReference>
<comment type="function">
    <text evidence="10">Exhibits a very high intrinsic GTPase hydrolysis rate. Involved in the addition of a carboxymethylaminomethyl (cmnm) group at the wobble position (U34) of certain tRNAs, forming tRNA-cmnm(5)s(2)U34.</text>
</comment>
<name>A0A9D5JSZ1_9BACT</name>
<reference evidence="13" key="1">
    <citation type="submission" date="2019-11" db="EMBL/GenBank/DDBJ databases">
        <title>Microbial mats filling the niche in hypersaline microbial mats.</title>
        <authorList>
            <person name="Wong H.L."/>
            <person name="Macleod F.I."/>
            <person name="White R.A. III"/>
            <person name="Burns B.P."/>
        </authorList>
    </citation>
    <scope>NUCLEOTIDE SEQUENCE</scope>
    <source>
        <strain evidence="13">Rbin_158</strain>
    </source>
</reference>
<dbReference type="HAMAP" id="MF_00379">
    <property type="entry name" value="GTPase_MnmE"/>
    <property type="match status" value="1"/>
</dbReference>
<keyword evidence="7 10" id="KW-0460">Magnesium</keyword>
<evidence type="ECO:0000256" key="10">
    <source>
        <dbReference type="HAMAP-Rule" id="MF_00379"/>
    </source>
</evidence>
<dbReference type="GO" id="GO:0046872">
    <property type="term" value="F:metal ion binding"/>
    <property type="evidence" value="ECO:0007669"/>
    <property type="project" value="UniProtKB-KW"/>
</dbReference>
<organism evidence="13 14">
    <name type="scientific">candidate division KSB3 bacterium</name>
    <dbReference type="NCBI Taxonomy" id="2044937"/>
    <lineage>
        <taxon>Bacteria</taxon>
        <taxon>candidate division KSB3</taxon>
    </lineage>
</organism>
<evidence type="ECO:0000256" key="11">
    <source>
        <dbReference type="RuleBase" id="RU003313"/>
    </source>
</evidence>
<dbReference type="GO" id="GO:0005829">
    <property type="term" value="C:cytosol"/>
    <property type="evidence" value="ECO:0007669"/>
    <property type="project" value="TreeGrafter"/>
</dbReference>
<comment type="caution">
    <text evidence="10">Lacks conserved residue(s) required for the propagation of feature annotation.</text>
</comment>
<feature type="binding site" evidence="10">
    <location>
        <begin position="254"/>
        <end position="260"/>
    </location>
    <ligand>
        <name>GTP</name>
        <dbReference type="ChEBI" id="CHEBI:37565"/>
    </ligand>
</feature>
<evidence type="ECO:0000256" key="3">
    <source>
        <dbReference type="ARBA" id="ARBA00022694"/>
    </source>
</evidence>
<feature type="binding site" evidence="10">
    <location>
        <position position="235"/>
    </location>
    <ligand>
        <name>K(+)</name>
        <dbReference type="ChEBI" id="CHEBI:29103"/>
    </ligand>
</feature>
<dbReference type="InterPro" id="IPR005225">
    <property type="entry name" value="Small_GTP-bd"/>
</dbReference>
<gene>
    <name evidence="10 13" type="primary">mnmE</name>
    <name evidence="10" type="synonym">trmE</name>
    <name evidence="13" type="ORF">GF339_00615</name>
</gene>
<feature type="binding site" evidence="10">
    <location>
        <position position="260"/>
    </location>
    <ligand>
        <name>Mg(2+)</name>
        <dbReference type="ChEBI" id="CHEBI:18420"/>
    </ligand>
</feature>
<evidence type="ECO:0000256" key="6">
    <source>
        <dbReference type="ARBA" id="ARBA00022801"/>
    </source>
</evidence>
<keyword evidence="6 10" id="KW-0378">Hydrolase</keyword>
<dbReference type="CDD" id="cd14858">
    <property type="entry name" value="TrmE_N"/>
    <property type="match status" value="1"/>
</dbReference>
<dbReference type="FunFam" id="3.40.50.300:FF:000494">
    <property type="entry name" value="tRNA modification GTPase MnmE"/>
    <property type="match status" value="1"/>
</dbReference>
<dbReference type="Gene3D" id="3.30.1360.120">
    <property type="entry name" value="Probable tRNA modification gtpase trme, domain 1"/>
    <property type="match status" value="1"/>
</dbReference>
<dbReference type="SUPFAM" id="SSF116878">
    <property type="entry name" value="TrmE connector domain"/>
    <property type="match status" value="1"/>
</dbReference>
<feature type="binding site" evidence="10">
    <location>
        <position position="256"/>
    </location>
    <ligand>
        <name>K(+)</name>
        <dbReference type="ChEBI" id="CHEBI:29103"/>
    </ligand>
</feature>
<dbReference type="PANTHER" id="PTHR42714:SF2">
    <property type="entry name" value="TRNA MODIFICATION GTPASE GTPBP3, MITOCHONDRIAL"/>
    <property type="match status" value="1"/>
</dbReference>
<protein>
    <recommendedName>
        <fullName evidence="10">tRNA modification GTPase MnmE</fullName>
        <ecNumber evidence="10">3.6.-.-</ecNumber>
    </recommendedName>
</protein>
<feature type="binding site" evidence="10">
    <location>
        <position position="254"/>
    </location>
    <ligand>
        <name>K(+)</name>
        <dbReference type="ChEBI" id="CHEBI:29103"/>
    </ligand>
</feature>
<dbReference type="GO" id="GO:0002098">
    <property type="term" value="P:tRNA wobble uridine modification"/>
    <property type="evidence" value="ECO:0007669"/>
    <property type="project" value="TreeGrafter"/>
</dbReference>
<keyword evidence="2 10" id="KW-0963">Cytoplasm</keyword>
<dbReference type="CDD" id="cd04164">
    <property type="entry name" value="trmE"/>
    <property type="match status" value="1"/>
</dbReference>
<dbReference type="GO" id="GO:0030488">
    <property type="term" value="P:tRNA methylation"/>
    <property type="evidence" value="ECO:0007669"/>
    <property type="project" value="TreeGrafter"/>
</dbReference>
<keyword evidence="9 10" id="KW-0342">GTP-binding</keyword>
<feature type="binding site" evidence="10">
    <location>
        <position position="90"/>
    </location>
    <ligand>
        <name>(6S)-5-formyl-5,6,7,8-tetrahydrofolate</name>
        <dbReference type="ChEBI" id="CHEBI:57457"/>
    </ligand>
</feature>
<keyword evidence="8 10" id="KW-0630">Potassium</keyword>
<dbReference type="InterPro" id="IPR018948">
    <property type="entry name" value="GTP-bd_TrmE_N"/>
</dbReference>
<keyword evidence="5 10" id="KW-0547">Nucleotide-binding</keyword>
<evidence type="ECO:0000256" key="1">
    <source>
        <dbReference type="ARBA" id="ARBA00011043"/>
    </source>
</evidence>
<feature type="binding site" evidence="10">
    <location>
        <position position="239"/>
    </location>
    <ligand>
        <name>Mg(2+)</name>
        <dbReference type="ChEBI" id="CHEBI:18420"/>
    </ligand>
</feature>
<dbReference type="Pfam" id="PF12631">
    <property type="entry name" value="MnmE_helical"/>
    <property type="match status" value="1"/>
</dbReference>
<dbReference type="InterPro" id="IPR027266">
    <property type="entry name" value="TrmE/GcvT-like"/>
</dbReference>
<dbReference type="PROSITE" id="PS51709">
    <property type="entry name" value="G_TRME"/>
    <property type="match status" value="1"/>
</dbReference>
<feature type="binding site" evidence="10">
    <location>
        <position position="259"/>
    </location>
    <ligand>
        <name>K(+)</name>
        <dbReference type="ChEBI" id="CHEBI:29103"/>
    </ligand>
</feature>
<dbReference type="InterPro" id="IPR006073">
    <property type="entry name" value="GTP-bd"/>
</dbReference>
<dbReference type="Pfam" id="PF01926">
    <property type="entry name" value="MMR_HSR1"/>
    <property type="match status" value="1"/>
</dbReference>
<dbReference type="FunFam" id="3.30.1360.120:FF:000003">
    <property type="entry name" value="tRNA modification GTPase MnmE"/>
    <property type="match status" value="1"/>
</dbReference>
<dbReference type="InterPro" id="IPR027417">
    <property type="entry name" value="P-loop_NTPase"/>
</dbReference>
<evidence type="ECO:0000259" key="12">
    <source>
        <dbReference type="PROSITE" id="PS51709"/>
    </source>
</evidence>
<comment type="subcellular location">
    <subcellularLocation>
        <location evidence="10">Cytoplasm</location>
    </subcellularLocation>
</comment>
<feature type="binding site" evidence="10">
    <location>
        <begin position="235"/>
        <end position="240"/>
    </location>
    <ligand>
        <name>GTP</name>
        <dbReference type="ChEBI" id="CHEBI:37565"/>
    </ligand>
</feature>
<evidence type="ECO:0000256" key="7">
    <source>
        <dbReference type="ARBA" id="ARBA00022842"/>
    </source>
</evidence>
<dbReference type="Gene3D" id="3.40.50.300">
    <property type="entry name" value="P-loop containing nucleotide triphosphate hydrolases"/>
    <property type="match status" value="1"/>
</dbReference>
<accession>A0A9D5JSZ1</accession>
<evidence type="ECO:0000256" key="8">
    <source>
        <dbReference type="ARBA" id="ARBA00022958"/>
    </source>
</evidence>
<dbReference type="Gene3D" id="1.20.120.430">
    <property type="entry name" value="tRNA modification GTPase MnmE domain 2"/>
    <property type="match status" value="1"/>
</dbReference>
<dbReference type="EMBL" id="WJJP01000016">
    <property type="protein sequence ID" value="MBD3323051.1"/>
    <property type="molecule type" value="Genomic_DNA"/>
</dbReference>